<evidence type="ECO:0000256" key="2">
    <source>
        <dbReference type="ARBA" id="ARBA00004496"/>
    </source>
</evidence>
<dbReference type="PIRSF" id="PIRSF000412">
    <property type="entry name" value="SHMT"/>
    <property type="match status" value="1"/>
</dbReference>
<dbReference type="UniPathway" id="UPA00193"/>
<dbReference type="GO" id="GO:0004372">
    <property type="term" value="F:glycine hydroxymethyltransferase activity"/>
    <property type="evidence" value="ECO:0007669"/>
    <property type="project" value="UniProtKB-UniRule"/>
</dbReference>
<protein>
    <recommendedName>
        <fullName evidence="9">Serine hydroxymethyltransferase</fullName>
        <shortName evidence="9">SHMT</shortName>
        <shortName evidence="9">Serine methylase</shortName>
        <ecNumber evidence="9">2.1.2.1</ecNumber>
    </recommendedName>
</protein>
<dbReference type="GO" id="GO:0030170">
    <property type="term" value="F:pyridoxal phosphate binding"/>
    <property type="evidence" value="ECO:0007669"/>
    <property type="project" value="UniProtKB-UniRule"/>
</dbReference>
<feature type="modified residue" description="N6-(pyridoxal phosphate)lysine" evidence="9 10">
    <location>
        <position position="227"/>
    </location>
</feature>
<dbReference type="Gene3D" id="3.90.1150.10">
    <property type="entry name" value="Aspartate Aminotransferase, domain 1"/>
    <property type="match status" value="1"/>
</dbReference>
<evidence type="ECO:0000256" key="3">
    <source>
        <dbReference type="ARBA" id="ARBA00006376"/>
    </source>
</evidence>
<comment type="cofactor">
    <cofactor evidence="1 9 10">
        <name>pyridoxal 5'-phosphate</name>
        <dbReference type="ChEBI" id="CHEBI:597326"/>
    </cofactor>
</comment>
<dbReference type="NCBIfam" id="NF000586">
    <property type="entry name" value="PRK00011.1"/>
    <property type="match status" value="1"/>
</dbReference>
<evidence type="ECO:0000256" key="6">
    <source>
        <dbReference type="ARBA" id="ARBA00022563"/>
    </source>
</evidence>
<keyword evidence="12" id="KW-0489">Methyltransferase</keyword>
<dbReference type="GO" id="GO:0008168">
    <property type="term" value="F:methyltransferase activity"/>
    <property type="evidence" value="ECO:0007669"/>
    <property type="project" value="UniProtKB-KW"/>
</dbReference>
<comment type="pathway">
    <text evidence="9">One-carbon metabolism; tetrahydrofolate interconversion.</text>
</comment>
<keyword evidence="6 9" id="KW-0554">One-carbon metabolism</keyword>
<feature type="binding site" evidence="9">
    <location>
        <begin position="123"/>
        <end position="125"/>
    </location>
    <ligand>
        <name>(6S)-5,6,7,8-tetrahydrofolate</name>
        <dbReference type="ChEBI" id="CHEBI:57453"/>
    </ligand>
</feature>
<dbReference type="SUPFAM" id="SSF53383">
    <property type="entry name" value="PLP-dependent transferases"/>
    <property type="match status" value="1"/>
</dbReference>
<evidence type="ECO:0000256" key="1">
    <source>
        <dbReference type="ARBA" id="ARBA00001933"/>
    </source>
</evidence>
<dbReference type="AlphaFoldDB" id="A0A0G0B1E5"/>
<comment type="subcellular location">
    <subcellularLocation>
        <location evidence="2 9">Cytoplasm</location>
    </subcellularLocation>
</comment>
<reference evidence="12 13" key="1">
    <citation type="journal article" date="2015" name="Nature">
        <title>rRNA introns, odd ribosomes, and small enigmatic genomes across a large radiation of phyla.</title>
        <authorList>
            <person name="Brown C.T."/>
            <person name="Hug L.A."/>
            <person name="Thomas B.C."/>
            <person name="Sharon I."/>
            <person name="Castelle C.J."/>
            <person name="Singh A."/>
            <person name="Wilkins M.J."/>
            <person name="Williams K.H."/>
            <person name="Banfield J.F."/>
        </authorList>
    </citation>
    <scope>NUCLEOTIDE SEQUENCE [LARGE SCALE GENOMIC DNA]</scope>
</reference>
<dbReference type="CDD" id="cd00378">
    <property type="entry name" value="SHMT"/>
    <property type="match status" value="1"/>
</dbReference>
<sequence length="441" mass="48974">MINTNLKKTDPEIFNLIKLEEQRQKEVLEMIPSENYTSRAVMEALGTVLTNKYSEGYPHKRYYQGNKVIDEIEDLAIDRAKKLFRVPYVNVQPLSGSPANEAVYLALLNPKDKIMGMALAFGGHLTHGAPLSISGKFYTSIQYTLGKDGLLDFAAIEKQALAEKPKIIVCGFTAYPRIIDFKKFTEIADKVGAYLMADISHITGLIIGKVHPSPFPYAHIVTTTTHKTLRGPRGAMIMVTDKGLHKDPDLPKKIDSAIIPGMQGGPHDNQTAAIAVALKEAGNSGFKKYAQQIVTNSRVLAKELIKYDFDLVSGGSDNHLILIDLKKKQVNGAVAAYALEIAGIVLNKNGVPFDTQPPFYPSGIRLGTPAITTRGMKEKEMLKIAKWISLVVEEIKEFKLPENKDARKLFMKDVRQKIRQNQKLGKIAQEIKSMCRKFPVP</sequence>
<dbReference type="InterPro" id="IPR015421">
    <property type="entry name" value="PyrdxlP-dep_Trfase_major"/>
</dbReference>
<dbReference type="HAMAP" id="MF_00051">
    <property type="entry name" value="SHMT"/>
    <property type="match status" value="1"/>
</dbReference>
<comment type="caution">
    <text evidence="12">The sequence shown here is derived from an EMBL/GenBank/DDBJ whole genome shotgun (WGS) entry which is preliminary data.</text>
</comment>
<dbReference type="GO" id="GO:0019264">
    <property type="term" value="P:glycine biosynthetic process from serine"/>
    <property type="evidence" value="ECO:0007669"/>
    <property type="project" value="UniProtKB-UniRule"/>
</dbReference>
<dbReference type="InterPro" id="IPR039429">
    <property type="entry name" value="SHMT-like_dom"/>
</dbReference>
<feature type="binding site" evidence="9">
    <location>
        <position position="119"/>
    </location>
    <ligand>
        <name>(6S)-5,6,7,8-tetrahydrofolate</name>
        <dbReference type="ChEBI" id="CHEBI:57453"/>
    </ligand>
</feature>
<comment type="subunit">
    <text evidence="4 9">Homodimer.</text>
</comment>
<dbReference type="InterPro" id="IPR049943">
    <property type="entry name" value="Ser_HO-MeTrfase-like"/>
</dbReference>
<evidence type="ECO:0000256" key="9">
    <source>
        <dbReference type="HAMAP-Rule" id="MF_00051"/>
    </source>
</evidence>
<dbReference type="PANTHER" id="PTHR11680:SF35">
    <property type="entry name" value="SERINE HYDROXYMETHYLTRANSFERASE 1"/>
    <property type="match status" value="1"/>
</dbReference>
<organism evidence="12 13">
    <name type="scientific">Candidatus Gottesmanbacteria bacterium GW2011_GWA1_34_13</name>
    <dbReference type="NCBI Taxonomy" id="1618434"/>
    <lineage>
        <taxon>Bacteria</taxon>
        <taxon>Candidatus Gottesmaniibacteriota</taxon>
    </lineage>
</organism>
<dbReference type="Pfam" id="PF00464">
    <property type="entry name" value="SHMT"/>
    <property type="match status" value="1"/>
</dbReference>
<feature type="site" description="Plays an important role in substrate specificity" evidence="9">
    <location>
        <position position="226"/>
    </location>
</feature>
<gene>
    <name evidence="9" type="primary">glyA</name>
    <name evidence="12" type="ORF">UR52_C0030G0002</name>
</gene>
<comment type="pathway">
    <text evidence="9">Amino-acid biosynthesis; glycine biosynthesis; glycine from L-serine: step 1/1.</text>
</comment>
<comment type="catalytic activity">
    <reaction evidence="9">
        <text>(6R)-5,10-methylene-5,6,7,8-tetrahydrofolate + glycine + H2O = (6S)-5,6,7,8-tetrahydrofolate + L-serine</text>
        <dbReference type="Rhea" id="RHEA:15481"/>
        <dbReference type="ChEBI" id="CHEBI:15377"/>
        <dbReference type="ChEBI" id="CHEBI:15636"/>
        <dbReference type="ChEBI" id="CHEBI:33384"/>
        <dbReference type="ChEBI" id="CHEBI:57305"/>
        <dbReference type="ChEBI" id="CHEBI:57453"/>
        <dbReference type="EC" id="2.1.2.1"/>
    </reaction>
</comment>
<dbReference type="InterPro" id="IPR001085">
    <property type="entry name" value="Ser_HO-MeTrfase"/>
</dbReference>
<evidence type="ECO:0000313" key="13">
    <source>
        <dbReference type="Proteomes" id="UP000034176"/>
    </source>
</evidence>
<evidence type="ECO:0000256" key="10">
    <source>
        <dbReference type="PIRSR" id="PIRSR000412-50"/>
    </source>
</evidence>
<dbReference type="EC" id="2.1.2.1" evidence="9"/>
<proteinExistence type="inferred from homology"/>
<dbReference type="InterPro" id="IPR015424">
    <property type="entry name" value="PyrdxlP-dep_Trfase"/>
</dbReference>
<dbReference type="PANTHER" id="PTHR11680">
    <property type="entry name" value="SERINE HYDROXYMETHYLTRANSFERASE"/>
    <property type="match status" value="1"/>
</dbReference>
<feature type="domain" description="Serine hydroxymethyltransferase-like" evidence="11">
    <location>
        <begin position="6"/>
        <end position="388"/>
    </location>
</feature>
<keyword evidence="9" id="KW-0028">Amino-acid biosynthesis</keyword>
<comment type="similarity">
    <text evidence="3 9">Belongs to the SHMT family.</text>
</comment>
<evidence type="ECO:0000259" key="11">
    <source>
        <dbReference type="Pfam" id="PF00464"/>
    </source>
</evidence>
<dbReference type="InterPro" id="IPR019798">
    <property type="entry name" value="Ser_HO-MeTrfase_PLP_BS"/>
</dbReference>
<keyword evidence="5 9" id="KW-0963">Cytoplasm</keyword>
<dbReference type="STRING" id="1618434.UR52_C0030G0002"/>
<keyword evidence="7 9" id="KW-0808">Transferase</keyword>
<evidence type="ECO:0000256" key="5">
    <source>
        <dbReference type="ARBA" id="ARBA00022490"/>
    </source>
</evidence>
<dbReference type="Proteomes" id="UP000034176">
    <property type="component" value="Unassembled WGS sequence"/>
</dbReference>
<evidence type="ECO:0000256" key="7">
    <source>
        <dbReference type="ARBA" id="ARBA00022679"/>
    </source>
</evidence>
<dbReference type="PROSITE" id="PS00096">
    <property type="entry name" value="SHMT"/>
    <property type="match status" value="1"/>
</dbReference>
<dbReference type="GO" id="GO:0035999">
    <property type="term" value="P:tetrahydrofolate interconversion"/>
    <property type="evidence" value="ECO:0007669"/>
    <property type="project" value="UniProtKB-UniRule"/>
</dbReference>
<name>A0A0G0B1E5_9BACT</name>
<dbReference type="FunFam" id="3.40.640.10:FF:000001">
    <property type="entry name" value="Serine hydroxymethyltransferase"/>
    <property type="match status" value="1"/>
</dbReference>
<dbReference type="GO" id="GO:0005829">
    <property type="term" value="C:cytosol"/>
    <property type="evidence" value="ECO:0007669"/>
    <property type="project" value="TreeGrafter"/>
</dbReference>
<keyword evidence="8 9" id="KW-0663">Pyridoxal phosphate</keyword>
<comment type="caution">
    <text evidence="9">Lacks conserved residue(s) required for the propagation of feature annotation.</text>
</comment>
<dbReference type="UniPathway" id="UPA00288">
    <property type="reaction ID" value="UER01023"/>
</dbReference>
<dbReference type="Gene3D" id="3.40.640.10">
    <property type="entry name" value="Type I PLP-dependent aspartate aminotransferase-like (Major domain)"/>
    <property type="match status" value="1"/>
</dbReference>
<dbReference type="PATRIC" id="fig|1618434.3.peg.591"/>
<dbReference type="GO" id="GO:0032259">
    <property type="term" value="P:methylation"/>
    <property type="evidence" value="ECO:0007669"/>
    <property type="project" value="UniProtKB-KW"/>
</dbReference>
<evidence type="ECO:0000256" key="8">
    <source>
        <dbReference type="ARBA" id="ARBA00022898"/>
    </source>
</evidence>
<accession>A0A0G0B1E5</accession>
<evidence type="ECO:0000313" key="12">
    <source>
        <dbReference type="EMBL" id="KKP57491.1"/>
    </source>
</evidence>
<evidence type="ECO:0000256" key="4">
    <source>
        <dbReference type="ARBA" id="ARBA00011738"/>
    </source>
</evidence>
<comment type="function">
    <text evidence="9">Catalyzes the reversible interconversion of serine and glycine with tetrahydrofolate (THF) serving as the one-carbon carrier. This reaction serves as the major source of one-carbon groups required for the biosynthesis of purines, thymidylate, methionine, and other important biomolecules. Also exhibits THF-independent aldolase activity toward beta-hydroxyamino acids, producing glycine and aldehydes, via a retro-aldol mechanism.</text>
</comment>
<dbReference type="InterPro" id="IPR015422">
    <property type="entry name" value="PyrdxlP-dep_Trfase_small"/>
</dbReference>
<dbReference type="EMBL" id="LBPN01000030">
    <property type="protein sequence ID" value="KKP57491.1"/>
    <property type="molecule type" value="Genomic_DNA"/>
</dbReference>